<dbReference type="AlphaFoldDB" id="A0A956LVH9"/>
<dbReference type="SUPFAM" id="SSF56784">
    <property type="entry name" value="HAD-like"/>
    <property type="match status" value="1"/>
</dbReference>
<keyword evidence="1" id="KW-0378">Hydrolase</keyword>
<proteinExistence type="predicted"/>
<dbReference type="Pfam" id="PF13242">
    <property type="entry name" value="Hydrolase_like"/>
    <property type="match status" value="1"/>
</dbReference>
<dbReference type="EMBL" id="JAGQHR010000034">
    <property type="protein sequence ID" value="MCA9726480.1"/>
    <property type="molecule type" value="Genomic_DNA"/>
</dbReference>
<reference evidence="1" key="2">
    <citation type="journal article" date="2021" name="Microbiome">
        <title>Successional dynamics and alternative stable states in a saline activated sludge microbial community over 9 years.</title>
        <authorList>
            <person name="Wang Y."/>
            <person name="Ye J."/>
            <person name="Ju F."/>
            <person name="Liu L."/>
            <person name="Boyd J.A."/>
            <person name="Deng Y."/>
            <person name="Parks D.H."/>
            <person name="Jiang X."/>
            <person name="Yin X."/>
            <person name="Woodcroft B.J."/>
            <person name="Tyson G.W."/>
            <person name="Hugenholtz P."/>
            <person name="Polz M.F."/>
            <person name="Zhang T."/>
        </authorList>
    </citation>
    <scope>NUCLEOTIDE SEQUENCE</scope>
    <source>
        <strain evidence="1">HKST-UBA01</strain>
    </source>
</reference>
<dbReference type="InterPro" id="IPR023214">
    <property type="entry name" value="HAD_sf"/>
</dbReference>
<comment type="caution">
    <text evidence="1">The sequence shown here is derived from an EMBL/GenBank/DDBJ whole genome shotgun (WGS) entry which is preliminary data.</text>
</comment>
<gene>
    <name evidence="1" type="ORF">KC729_02285</name>
</gene>
<evidence type="ECO:0000313" key="1">
    <source>
        <dbReference type="EMBL" id="MCA9726480.1"/>
    </source>
</evidence>
<protein>
    <submittedName>
        <fullName evidence="1">HAD hydrolase-like protein</fullName>
    </submittedName>
</protein>
<name>A0A956LVH9_UNCEI</name>
<reference evidence="1" key="1">
    <citation type="submission" date="2020-04" db="EMBL/GenBank/DDBJ databases">
        <authorList>
            <person name="Zhang T."/>
        </authorList>
    </citation>
    <scope>NUCLEOTIDE SEQUENCE</scope>
    <source>
        <strain evidence="1">HKST-UBA01</strain>
    </source>
</reference>
<dbReference type="Proteomes" id="UP000697710">
    <property type="component" value="Unassembled WGS sequence"/>
</dbReference>
<organism evidence="1 2">
    <name type="scientific">Eiseniibacteriota bacterium</name>
    <dbReference type="NCBI Taxonomy" id="2212470"/>
    <lineage>
        <taxon>Bacteria</taxon>
        <taxon>Candidatus Eiseniibacteriota</taxon>
    </lineage>
</organism>
<dbReference type="Gene3D" id="3.40.50.1000">
    <property type="entry name" value="HAD superfamily/HAD-like"/>
    <property type="match status" value="1"/>
</dbReference>
<accession>A0A956LVH9</accession>
<dbReference type="GO" id="GO:0016787">
    <property type="term" value="F:hydrolase activity"/>
    <property type="evidence" value="ECO:0007669"/>
    <property type="project" value="UniProtKB-KW"/>
</dbReference>
<sequence length="176" mass="19548">MSYHGDDIDPSFRDRLRALFVDPAVRHAILSNCGEERFLVLGRIFPEIPILRGYRRADGEMVLRIRRGEEDSLGADALAALLGEGARSIRKPDGGLVREAMTVLGVEKPHRVVMIGDQYMTDVASASLAGARSIKVETWRRDTFPLPVKLSQAVEKLLFLLVHGRSGSVQSNEPKR</sequence>
<dbReference type="InterPro" id="IPR036412">
    <property type="entry name" value="HAD-like_sf"/>
</dbReference>
<evidence type="ECO:0000313" key="2">
    <source>
        <dbReference type="Proteomes" id="UP000697710"/>
    </source>
</evidence>